<keyword evidence="2 5" id="KW-0547">Nucleotide-binding</keyword>
<dbReference type="InterPro" id="IPR005482">
    <property type="entry name" value="Biotin_COase_C"/>
</dbReference>
<keyword evidence="1 8" id="KW-0436">Ligase</keyword>
<keyword evidence="3 5" id="KW-0067">ATP-binding</keyword>
<dbReference type="SMART" id="SM00878">
    <property type="entry name" value="Biotin_carb_C"/>
    <property type="match status" value="1"/>
</dbReference>
<dbReference type="SUPFAM" id="SSF51246">
    <property type="entry name" value="Rudiment single hybrid motif"/>
    <property type="match status" value="1"/>
</dbReference>
<evidence type="ECO:0000313" key="8">
    <source>
        <dbReference type="EMBL" id="HGD12582.1"/>
    </source>
</evidence>
<dbReference type="InterPro" id="IPR050856">
    <property type="entry name" value="Biotin_carboxylase_complex"/>
</dbReference>
<dbReference type="InterPro" id="IPR011764">
    <property type="entry name" value="Biotin_carboxylation_dom"/>
</dbReference>
<dbReference type="SUPFAM" id="SSF52440">
    <property type="entry name" value="PreATP-grasp domain"/>
    <property type="match status" value="1"/>
</dbReference>
<evidence type="ECO:0000256" key="2">
    <source>
        <dbReference type="ARBA" id="ARBA00022741"/>
    </source>
</evidence>
<dbReference type="EC" id="6.4.1.2" evidence="8"/>
<dbReference type="EMBL" id="DTMZ01000005">
    <property type="protein sequence ID" value="HGD12582.1"/>
    <property type="molecule type" value="Genomic_DNA"/>
</dbReference>
<feature type="domain" description="Biotin carboxylation" evidence="7">
    <location>
        <begin position="1"/>
        <end position="437"/>
    </location>
</feature>
<evidence type="ECO:0000256" key="1">
    <source>
        <dbReference type="ARBA" id="ARBA00022598"/>
    </source>
</evidence>
<dbReference type="GO" id="GO:0005524">
    <property type="term" value="F:ATP binding"/>
    <property type="evidence" value="ECO:0007669"/>
    <property type="project" value="UniProtKB-UniRule"/>
</dbReference>
<organism evidence="8">
    <name type="scientific">candidate division WOR-3 bacterium</name>
    <dbReference type="NCBI Taxonomy" id="2052148"/>
    <lineage>
        <taxon>Bacteria</taxon>
        <taxon>Bacteria division WOR-3</taxon>
    </lineage>
</organism>
<dbReference type="InterPro" id="IPR005481">
    <property type="entry name" value="BC-like_N"/>
</dbReference>
<name>A0A7V3PSM6_UNCW3</name>
<evidence type="ECO:0000259" key="6">
    <source>
        <dbReference type="PROSITE" id="PS50975"/>
    </source>
</evidence>
<dbReference type="InterPro" id="IPR011054">
    <property type="entry name" value="Rudment_hybrid_motif"/>
</dbReference>
<dbReference type="AlphaFoldDB" id="A0A7V3PSM6"/>
<accession>A0A7V3PSM6</accession>
<protein>
    <submittedName>
        <fullName evidence="8">Acetyl-CoA carboxylase biotin carboxylase subunit</fullName>
        <ecNumber evidence="8">6.4.1.2</ecNumber>
    </submittedName>
</protein>
<evidence type="ECO:0000256" key="5">
    <source>
        <dbReference type="PROSITE-ProRule" id="PRU00409"/>
    </source>
</evidence>
<proteinExistence type="predicted"/>
<evidence type="ECO:0000256" key="3">
    <source>
        <dbReference type="ARBA" id="ARBA00022840"/>
    </source>
</evidence>
<dbReference type="Gene3D" id="3.30.470.20">
    <property type="entry name" value="ATP-grasp fold, B domain"/>
    <property type="match status" value="1"/>
</dbReference>
<sequence length="440" mass="48513">MFKKVLVAARAIPALRVIRTCRELGIRCVVPYSEADRDSLPVLLADEAVCIGPAPASASYANSSRLLAAAEVTSCEALHPGWGFLSSEPEFADATINSGIIFVGPTPGTLRQLRDRLALRQILKDNGIPVVMASEVPITNPQQAVAESARLGLPVVVKPVLSNLNITRLIVKEKDIEYQVRMCQAETRAHTGSEQVYLEKYLTGARPVDVLLISYLPIIDWEVGFYYRHRDIIAFSPANITSKLRTKIYRWAKLALTALQFNGCSVVRFLIDERENPYLFRINCELSPFSPLAEISTGIDIVAEQLRVATGIEAEKAPRSFQVGALAVNIFAEDPYADFEPCTGILAELTLPGGPFIRVESHLYPGTNIPPDYEPHIASVFSWGLDFQNARGRLQRALAEFNTGNIRTDLDLIRAALRHPEFGKPGGIVHLRQPGIEIFA</sequence>
<dbReference type="InterPro" id="IPR005479">
    <property type="entry name" value="CPAse_ATP-bd"/>
</dbReference>
<dbReference type="PROSITE" id="PS50975">
    <property type="entry name" value="ATP_GRASP"/>
    <property type="match status" value="1"/>
</dbReference>
<evidence type="ECO:0000256" key="4">
    <source>
        <dbReference type="ARBA" id="ARBA00023267"/>
    </source>
</evidence>
<dbReference type="Pfam" id="PF00289">
    <property type="entry name" value="Biotin_carb_N"/>
    <property type="match status" value="1"/>
</dbReference>
<reference evidence="8" key="1">
    <citation type="journal article" date="2020" name="mSystems">
        <title>Genome- and Community-Level Interaction Insights into Carbon Utilization and Element Cycling Functions of Hydrothermarchaeota in Hydrothermal Sediment.</title>
        <authorList>
            <person name="Zhou Z."/>
            <person name="Liu Y."/>
            <person name="Xu W."/>
            <person name="Pan J."/>
            <person name="Luo Z.H."/>
            <person name="Li M."/>
        </authorList>
    </citation>
    <scope>NUCLEOTIDE SEQUENCE [LARGE SCALE GENOMIC DNA]</scope>
    <source>
        <strain evidence="8">SpSt-914</strain>
    </source>
</reference>
<dbReference type="GO" id="GO:0003989">
    <property type="term" value="F:acetyl-CoA carboxylase activity"/>
    <property type="evidence" value="ECO:0007669"/>
    <property type="project" value="UniProtKB-EC"/>
</dbReference>
<dbReference type="InterPro" id="IPR016185">
    <property type="entry name" value="PreATP-grasp_dom_sf"/>
</dbReference>
<dbReference type="PROSITE" id="PS50979">
    <property type="entry name" value="BC"/>
    <property type="match status" value="1"/>
</dbReference>
<comment type="caution">
    <text evidence="8">The sequence shown here is derived from an EMBL/GenBank/DDBJ whole genome shotgun (WGS) entry which is preliminary data.</text>
</comment>
<keyword evidence="4" id="KW-0092">Biotin</keyword>
<evidence type="ECO:0000259" key="7">
    <source>
        <dbReference type="PROSITE" id="PS50979"/>
    </source>
</evidence>
<feature type="domain" description="ATP-grasp" evidence="6">
    <location>
        <begin position="120"/>
        <end position="310"/>
    </location>
</feature>
<gene>
    <name evidence="8" type="ORF">ENX16_00640</name>
</gene>
<dbReference type="InterPro" id="IPR011761">
    <property type="entry name" value="ATP-grasp"/>
</dbReference>
<dbReference type="SUPFAM" id="SSF56059">
    <property type="entry name" value="Glutathione synthetase ATP-binding domain-like"/>
    <property type="match status" value="1"/>
</dbReference>
<dbReference type="GO" id="GO:0046872">
    <property type="term" value="F:metal ion binding"/>
    <property type="evidence" value="ECO:0007669"/>
    <property type="project" value="InterPro"/>
</dbReference>
<dbReference type="Pfam" id="PF02785">
    <property type="entry name" value="Biotin_carb_C"/>
    <property type="match status" value="1"/>
</dbReference>
<dbReference type="PANTHER" id="PTHR18866:SF33">
    <property type="entry name" value="METHYLCROTONOYL-COA CARBOXYLASE SUBUNIT ALPHA, MITOCHONDRIAL-RELATED"/>
    <property type="match status" value="1"/>
</dbReference>
<dbReference type="PANTHER" id="PTHR18866">
    <property type="entry name" value="CARBOXYLASE:PYRUVATE/ACETYL-COA/PROPIONYL-COA CARBOXYLASE"/>
    <property type="match status" value="1"/>
</dbReference>
<dbReference type="Pfam" id="PF02786">
    <property type="entry name" value="CPSase_L_D2"/>
    <property type="match status" value="1"/>
</dbReference>